<gene>
    <name evidence="4" type="ORF">AQUCO_04000093v1</name>
</gene>
<evidence type="ECO:0000259" key="3">
    <source>
        <dbReference type="Pfam" id="PF25370"/>
    </source>
</evidence>
<evidence type="ECO:0000256" key="2">
    <source>
        <dbReference type="SAM" id="Phobius"/>
    </source>
</evidence>
<dbReference type="Pfam" id="PF25370">
    <property type="entry name" value="HTH_74"/>
    <property type="match status" value="1"/>
</dbReference>
<dbReference type="Proteomes" id="UP000230069">
    <property type="component" value="Unassembled WGS sequence"/>
</dbReference>
<dbReference type="InParanoid" id="A0A2G5CR54"/>
<evidence type="ECO:0000256" key="1">
    <source>
        <dbReference type="SAM" id="MobiDB-lite"/>
    </source>
</evidence>
<reference evidence="4 5" key="1">
    <citation type="submission" date="2017-09" db="EMBL/GenBank/DDBJ databases">
        <title>WGS assembly of Aquilegia coerulea Goldsmith.</title>
        <authorList>
            <person name="Hodges S."/>
            <person name="Kramer E."/>
            <person name="Nordborg M."/>
            <person name="Tomkins J."/>
            <person name="Borevitz J."/>
            <person name="Derieg N."/>
            <person name="Yan J."/>
            <person name="Mihaltcheva S."/>
            <person name="Hayes R.D."/>
            <person name="Rokhsar D."/>
        </authorList>
    </citation>
    <scope>NUCLEOTIDE SEQUENCE [LARGE SCALE GENOMIC DNA]</scope>
    <source>
        <strain evidence="5">cv. Goldsmith</strain>
    </source>
</reference>
<keyword evidence="2" id="KW-0812">Transmembrane</keyword>
<feature type="domain" description="HTH three-helical bundle" evidence="3">
    <location>
        <begin position="158"/>
        <end position="198"/>
    </location>
</feature>
<dbReference type="EMBL" id="KZ305057">
    <property type="protein sequence ID" value="PIA33794.1"/>
    <property type="molecule type" value="Genomic_DNA"/>
</dbReference>
<feature type="transmembrane region" description="Helical" evidence="2">
    <location>
        <begin position="217"/>
        <end position="235"/>
    </location>
</feature>
<sequence>MVSKQPAKASNHVGNVETLVSENEQTAAKALLLLSSKPPRIKFLSPLTSSSSSSSSEDLSPTDSKCSSTVTSKVSSSGNNVRADLLRVLTSTAKVMKRSRSKHYYYRNSNRQENVTGIWRRKPAEVSYLPNASSAVIALRAPRQYLMSAAKPKCVLPSPYLKRQADVILKVLSVGCASEIEIRQVFGDTPTTSKALRMLLKLEKVVRVGAGGRKDPYIYMVISSLQFLMLLASFLNGLI</sequence>
<dbReference type="STRING" id="218851.A0A2G5CR54"/>
<accession>A0A2G5CR54</accession>
<dbReference type="OrthoDB" id="515857at2759"/>
<protein>
    <recommendedName>
        <fullName evidence="3">HTH three-helical bundle domain-containing protein</fullName>
    </recommendedName>
</protein>
<proteinExistence type="predicted"/>
<keyword evidence="5" id="KW-1185">Reference proteome</keyword>
<dbReference type="PANTHER" id="PTHR34799:SF2">
    <property type="entry name" value="OS07G0656300 PROTEIN"/>
    <property type="match status" value="1"/>
</dbReference>
<keyword evidence="2" id="KW-1133">Transmembrane helix</keyword>
<name>A0A2G5CR54_AQUCA</name>
<keyword evidence="2" id="KW-0472">Membrane</keyword>
<feature type="region of interest" description="Disordered" evidence="1">
    <location>
        <begin position="45"/>
        <end position="76"/>
    </location>
</feature>
<dbReference type="InterPro" id="IPR057523">
    <property type="entry name" value="HTH_74"/>
</dbReference>
<evidence type="ECO:0000313" key="5">
    <source>
        <dbReference type="Proteomes" id="UP000230069"/>
    </source>
</evidence>
<organism evidence="4 5">
    <name type="scientific">Aquilegia coerulea</name>
    <name type="common">Rocky mountain columbine</name>
    <dbReference type="NCBI Taxonomy" id="218851"/>
    <lineage>
        <taxon>Eukaryota</taxon>
        <taxon>Viridiplantae</taxon>
        <taxon>Streptophyta</taxon>
        <taxon>Embryophyta</taxon>
        <taxon>Tracheophyta</taxon>
        <taxon>Spermatophyta</taxon>
        <taxon>Magnoliopsida</taxon>
        <taxon>Ranunculales</taxon>
        <taxon>Ranunculaceae</taxon>
        <taxon>Thalictroideae</taxon>
        <taxon>Aquilegia</taxon>
    </lineage>
</organism>
<evidence type="ECO:0000313" key="4">
    <source>
        <dbReference type="EMBL" id="PIA33794.1"/>
    </source>
</evidence>
<dbReference type="PANTHER" id="PTHR34799">
    <property type="entry name" value="OS07G0656300 PROTEIN"/>
    <property type="match status" value="1"/>
</dbReference>
<dbReference type="AlphaFoldDB" id="A0A2G5CR54"/>